<comment type="caution">
    <text evidence="2">The sequence shown here is derived from an EMBL/GenBank/DDBJ whole genome shotgun (WGS) entry which is preliminary data.</text>
</comment>
<sequence>MGSSRGTNLGQRDAGKLSGDVRLRSLAGQCNWMLQKRVELERRHKVSRVLCAMPTSGYDVVRPGRKKDTGDLCQTRDTPAEEPGTSTVTGGPLLEERKSATLDTILQATAAVREALELKINTTVTDLVLLQDDHRRLTERVTSPE</sequence>
<evidence type="ECO:0000313" key="2">
    <source>
        <dbReference type="EMBL" id="KAJ1103671.1"/>
    </source>
</evidence>
<name>A0AAV7MIS1_PLEWA</name>
<dbReference type="AlphaFoldDB" id="A0AAV7MIS1"/>
<keyword evidence="3" id="KW-1185">Reference proteome</keyword>
<accession>A0AAV7MIS1</accession>
<dbReference type="EMBL" id="JANPWB010000013">
    <property type="protein sequence ID" value="KAJ1103671.1"/>
    <property type="molecule type" value="Genomic_DNA"/>
</dbReference>
<feature type="region of interest" description="Disordered" evidence="1">
    <location>
        <begin position="62"/>
        <end position="92"/>
    </location>
</feature>
<protein>
    <submittedName>
        <fullName evidence="2">Uncharacterized protein</fullName>
    </submittedName>
</protein>
<evidence type="ECO:0000256" key="1">
    <source>
        <dbReference type="SAM" id="MobiDB-lite"/>
    </source>
</evidence>
<gene>
    <name evidence="2" type="ORF">NDU88_001092</name>
</gene>
<organism evidence="2 3">
    <name type="scientific">Pleurodeles waltl</name>
    <name type="common">Iberian ribbed newt</name>
    <dbReference type="NCBI Taxonomy" id="8319"/>
    <lineage>
        <taxon>Eukaryota</taxon>
        <taxon>Metazoa</taxon>
        <taxon>Chordata</taxon>
        <taxon>Craniata</taxon>
        <taxon>Vertebrata</taxon>
        <taxon>Euteleostomi</taxon>
        <taxon>Amphibia</taxon>
        <taxon>Batrachia</taxon>
        <taxon>Caudata</taxon>
        <taxon>Salamandroidea</taxon>
        <taxon>Salamandridae</taxon>
        <taxon>Pleurodelinae</taxon>
        <taxon>Pleurodeles</taxon>
    </lineage>
</organism>
<reference evidence="2" key="1">
    <citation type="journal article" date="2022" name="bioRxiv">
        <title>Sequencing and chromosome-scale assembly of the giantPleurodeles waltlgenome.</title>
        <authorList>
            <person name="Brown T."/>
            <person name="Elewa A."/>
            <person name="Iarovenko S."/>
            <person name="Subramanian E."/>
            <person name="Araus A.J."/>
            <person name="Petzold A."/>
            <person name="Susuki M."/>
            <person name="Suzuki K.-i.T."/>
            <person name="Hayashi T."/>
            <person name="Toyoda A."/>
            <person name="Oliveira C."/>
            <person name="Osipova E."/>
            <person name="Leigh N.D."/>
            <person name="Simon A."/>
            <person name="Yun M.H."/>
        </authorList>
    </citation>
    <scope>NUCLEOTIDE SEQUENCE</scope>
    <source>
        <strain evidence="2">20211129_DDA</strain>
        <tissue evidence="2">Liver</tissue>
    </source>
</reference>
<evidence type="ECO:0000313" key="3">
    <source>
        <dbReference type="Proteomes" id="UP001066276"/>
    </source>
</evidence>
<proteinExistence type="predicted"/>
<dbReference type="Proteomes" id="UP001066276">
    <property type="component" value="Chromosome 9"/>
</dbReference>